<protein>
    <submittedName>
        <fullName evidence="1">Uncharacterized protein</fullName>
    </submittedName>
</protein>
<dbReference type="EMBL" id="AP022870">
    <property type="protein sequence ID" value="BCB76923.1"/>
    <property type="molecule type" value="Genomic_DNA"/>
</dbReference>
<proteinExistence type="predicted"/>
<reference evidence="1 2" key="2">
    <citation type="submission" date="2020-03" db="EMBL/GenBank/DDBJ databases">
        <authorList>
            <person name="Ichikawa N."/>
            <person name="Kimura A."/>
            <person name="Kitahashi Y."/>
            <person name="Uohara A."/>
        </authorList>
    </citation>
    <scope>NUCLEOTIDE SEQUENCE [LARGE SCALE GENOMIC DNA]</scope>
    <source>
        <strain evidence="1 2">NBRC 107702</strain>
    </source>
</reference>
<accession>A0A6F8XSX1</accession>
<evidence type="ECO:0000313" key="2">
    <source>
        <dbReference type="Proteomes" id="UP000502508"/>
    </source>
</evidence>
<organism evidence="1 2">
    <name type="scientific">Phytohabitans flavus</name>
    <dbReference type="NCBI Taxonomy" id="1076124"/>
    <lineage>
        <taxon>Bacteria</taxon>
        <taxon>Bacillati</taxon>
        <taxon>Actinomycetota</taxon>
        <taxon>Actinomycetes</taxon>
        <taxon>Micromonosporales</taxon>
        <taxon>Micromonosporaceae</taxon>
    </lineage>
</organism>
<reference evidence="1 2" key="1">
    <citation type="submission" date="2020-03" db="EMBL/GenBank/DDBJ databases">
        <title>Whole genome shotgun sequence of Phytohabitans flavus NBRC 107702.</title>
        <authorList>
            <person name="Komaki H."/>
            <person name="Tamura T."/>
        </authorList>
    </citation>
    <scope>NUCLEOTIDE SEQUENCE [LARGE SCALE GENOMIC DNA]</scope>
    <source>
        <strain evidence="1 2">NBRC 107702</strain>
    </source>
</reference>
<gene>
    <name evidence="1" type="ORF">Pflav_033330</name>
</gene>
<dbReference type="InterPro" id="IPR029083">
    <property type="entry name" value="Imm32"/>
</dbReference>
<name>A0A6F8XSX1_9ACTN</name>
<dbReference type="AlphaFoldDB" id="A0A6F8XSX1"/>
<sequence>MTSGPLLVSLKGTTTLHFSGGPEYLGIIWDALDGVAELAETADDRGVNRHQHIEYFPGDEYRSPDSIPLVIVADWEDG</sequence>
<dbReference type="Pfam" id="PF15566">
    <property type="entry name" value="Imm32"/>
    <property type="match status" value="1"/>
</dbReference>
<keyword evidence="2" id="KW-1185">Reference proteome</keyword>
<evidence type="ECO:0000313" key="1">
    <source>
        <dbReference type="EMBL" id="BCB76923.1"/>
    </source>
</evidence>
<dbReference type="Proteomes" id="UP000502508">
    <property type="component" value="Chromosome"/>
</dbReference>
<dbReference type="KEGG" id="pfla:Pflav_033330"/>